<keyword evidence="4" id="KW-1185">Reference proteome</keyword>
<dbReference type="InterPro" id="IPR039424">
    <property type="entry name" value="SBP_5"/>
</dbReference>
<reference evidence="3 4" key="1">
    <citation type="journal article" date="2019" name="Int. J. Syst. Evol. Microbiol.">
        <title>The Global Catalogue of Microorganisms (GCM) 10K type strain sequencing project: providing services to taxonomists for standard genome sequencing and annotation.</title>
        <authorList>
            <consortium name="The Broad Institute Genomics Platform"/>
            <consortium name="The Broad Institute Genome Sequencing Center for Infectious Disease"/>
            <person name="Wu L."/>
            <person name="Ma J."/>
        </authorList>
    </citation>
    <scope>NUCLEOTIDE SEQUENCE [LARGE SCALE GENOMIC DNA]</scope>
    <source>
        <strain evidence="3 4">JCM 13249</strain>
    </source>
</reference>
<sequence>MSTRRKSRVGRLFAAATALLMIAPAAACGSDSDSDSSASGDQILRIAEAVEQPTLDPARNIQYLSDEMAAIYDTLVVLNADGSIGPSLAESWTVEGPSITFKLRTGVKFHDGTPFNAEAVKAALDRVVDPNTKATNSKSVLGPYDNSQVIDENTVKVTWKTPVGAALINLANADLSIPSPTAAKADTLDAKPVGTGPYKFVSYTKGDKLEVERNPDYTTIRPDLANKGAPKYSKIIFQYVPNASTRANLLTTGAVQVGQLTGPDAKRLAATPTLNNAAFPGISETALWINAKKVPDLNVRKAISAAIDREALIQAVAGGYAEVNWSVVPTIVPGYDANVKSAVAGYDQAQAKSLLAAAGYTPGSDGVMTKDGKPLTLTILSAAEDPWPALDQLVQDQLAQVGIKAEIKTEEFATVTQTRRKGDQHIYIGRYGILDPAGNMRILFACANIPSAQVPLGTNLTFNCNPEVDKALEAAVSETDIPKRDALLSQAQQLMAADHTALVLYQPKSVVFSAKSVRGIGMQPDGILKINDLEPGA</sequence>
<dbReference type="Proteomes" id="UP001500655">
    <property type="component" value="Unassembled WGS sequence"/>
</dbReference>
<dbReference type="InterPro" id="IPR000914">
    <property type="entry name" value="SBP_5_dom"/>
</dbReference>
<dbReference type="Gene3D" id="3.40.190.10">
    <property type="entry name" value="Periplasmic binding protein-like II"/>
    <property type="match status" value="1"/>
</dbReference>
<gene>
    <name evidence="3" type="ORF">GCM10009681_05860</name>
</gene>
<dbReference type="Gene3D" id="3.10.105.10">
    <property type="entry name" value="Dipeptide-binding Protein, Domain 3"/>
    <property type="match status" value="1"/>
</dbReference>
<keyword evidence="1" id="KW-0732">Signal</keyword>
<evidence type="ECO:0000313" key="4">
    <source>
        <dbReference type="Proteomes" id="UP001500655"/>
    </source>
</evidence>
<proteinExistence type="predicted"/>
<feature type="domain" description="Solute-binding protein family 5" evidence="2">
    <location>
        <begin position="84"/>
        <end position="448"/>
    </location>
</feature>
<dbReference type="EMBL" id="BAAALS010000002">
    <property type="protein sequence ID" value="GAA1738001.1"/>
    <property type="molecule type" value="Genomic_DNA"/>
</dbReference>
<dbReference type="Pfam" id="PF00496">
    <property type="entry name" value="SBP_bac_5"/>
    <property type="match status" value="1"/>
</dbReference>
<feature type="chain" id="PRO_5045791334" evidence="1">
    <location>
        <begin position="28"/>
        <end position="537"/>
    </location>
</feature>
<dbReference type="PANTHER" id="PTHR30290">
    <property type="entry name" value="PERIPLASMIC BINDING COMPONENT OF ABC TRANSPORTER"/>
    <property type="match status" value="1"/>
</dbReference>
<dbReference type="RefSeq" id="WP_344076459.1">
    <property type="nucleotide sequence ID" value="NZ_BAAALS010000002.1"/>
</dbReference>
<protein>
    <submittedName>
        <fullName evidence="3">ABC transporter substrate-binding protein</fullName>
    </submittedName>
</protein>
<dbReference type="InterPro" id="IPR030678">
    <property type="entry name" value="Peptide/Ni-bd"/>
</dbReference>
<comment type="caution">
    <text evidence="3">The sequence shown here is derived from an EMBL/GenBank/DDBJ whole genome shotgun (WGS) entry which is preliminary data.</text>
</comment>
<accession>A0ABN2JUY0</accession>
<organism evidence="3 4">
    <name type="scientific">Luedemannella helvata</name>
    <dbReference type="NCBI Taxonomy" id="349315"/>
    <lineage>
        <taxon>Bacteria</taxon>
        <taxon>Bacillati</taxon>
        <taxon>Actinomycetota</taxon>
        <taxon>Actinomycetes</taxon>
        <taxon>Micromonosporales</taxon>
        <taxon>Micromonosporaceae</taxon>
        <taxon>Luedemannella</taxon>
    </lineage>
</organism>
<name>A0ABN2JUY0_9ACTN</name>
<evidence type="ECO:0000259" key="2">
    <source>
        <dbReference type="Pfam" id="PF00496"/>
    </source>
</evidence>
<evidence type="ECO:0000256" key="1">
    <source>
        <dbReference type="SAM" id="SignalP"/>
    </source>
</evidence>
<dbReference type="PIRSF" id="PIRSF002741">
    <property type="entry name" value="MppA"/>
    <property type="match status" value="1"/>
</dbReference>
<evidence type="ECO:0000313" key="3">
    <source>
        <dbReference type="EMBL" id="GAA1738001.1"/>
    </source>
</evidence>
<dbReference type="SUPFAM" id="SSF53850">
    <property type="entry name" value="Periplasmic binding protein-like II"/>
    <property type="match status" value="1"/>
</dbReference>
<feature type="signal peptide" evidence="1">
    <location>
        <begin position="1"/>
        <end position="27"/>
    </location>
</feature>